<keyword evidence="2" id="KW-0442">Lipid degradation</keyword>
<feature type="signal peptide" evidence="4">
    <location>
        <begin position="1"/>
        <end position="18"/>
    </location>
</feature>
<evidence type="ECO:0000256" key="3">
    <source>
        <dbReference type="PIRSR" id="PIRSR000862-1"/>
    </source>
</evidence>
<dbReference type="InterPro" id="IPR029058">
    <property type="entry name" value="AB_hydrolase_fold"/>
</dbReference>
<dbReference type="Pfam" id="PF04083">
    <property type="entry name" value="Abhydro_lipase"/>
    <property type="match status" value="1"/>
</dbReference>
<dbReference type="GO" id="GO:0016042">
    <property type="term" value="P:lipid catabolic process"/>
    <property type="evidence" value="ECO:0007669"/>
    <property type="project" value="UniProtKB-KW"/>
</dbReference>
<feature type="domain" description="Partial AB-hydrolase lipase" evidence="5">
    <location>
        <begin position="49"/>
        <end position="110"/>
    </location>
</feature>
<sequence length="417" mass="47518">MKKSAFVVLLHIAACAAANNYMGDFLEFLLGPRLGNRTRAHPKSDHQTTEQIVRSFGYRLDTHLVTSGTGHILTLHRIPMGREPRAEVEPRPVAFIHHGLLGSSDMWLLRGPPQDLPYLLADSGYDVWLFNVRGNTHSRKHATLNADEDPSYWDFGIEEIGYHDLPATIDYILNKTRQKDLFFLGHSIGSSSGLILCSLRPEYRKRIRLFLALGPLANIKHPLMRVHTVTFSLGLILLRFAESQNIHEIMPRRPYFSQILQSVCEDDSPLQALCLSMMFSIVGKDLSEFNTKTFPRFVEYYPSGTSLNILADVFQYYLSGEFTRRDFGARLNVERYNDTKPPTYDLSKVTVPVSLHYGPGDLLVSREDIDDLCLKLPLCVGKFEVAHKQFNHLDFVLAINGRSLLYDSLVQVMEKYR</sequence>
<gene>
    <name evidence="6" type="ORF">Zmor_009442</name>
</gene>
<dbReference type="PANTHER" id="PTHR11005">
    <property type="entry name" value="LYSOSOMAL ACID LIPASE-RELATED"/>
    <property type="match status" value="1"/>
</dbReference>
<dbReference type="InterPro" id="IPR025483">
    <property type="entry name" value="Lipase_euk"/>
</dbReference>
<evidence type="ECO:0000313" key="7">
    <source>
        <dbReference type="Proteomes" id="UP001168821"/>
    </source>
</evidence>
<dbReference type="PIRSF" id="PIRSF000862">
    <property type="entry name" value="Steryl_ester_lip"/>
    <property type="match status" value="1"/>
</dbReference>
<keyword evidence="2" id="KW-0378">Hydrolase</keyword>
<dbReference type="FunFam" id="3.40.50.1820:FF:000179">
    <property type="entry name" value="Lipase"/>
    <property type="match status" value="1"/>
</dbReference>
<protein>
    <recommendedName>
        <fullName evidence="2">Lipase</fullName>
    </recommendedName>
</protein>
<comment type="similarity">
    <text evidence="1 2">Belongs to the AB hydrolase superfamily. Lipase family.</text>
</comment>
<keyword evidence="4" id="KW-0732">Signal</keyword>
<feature type="chain" id="PRO_5041397182" description="Lipase" evidence="4">
    <location>
        <begin position="19"/>
        <end position="417"/>
    </location>
</feature>
<evidence type="ECO:0000256" key="1">
    <source>
        <dbReference type="ARBA" id="ARBA00010701"/>
    </source>
</evidence>
<name>A0AA38IL48_9CUCU</name>
<evidence type="ECO:0000256" key="2">
    <source>
        <dbReference type="PIRNR" id="PIRNR000862"/>
    </source>
</evidence>
<organism evidence="6 7">
    <name type="scientific">Zophobas morio</name>
    <dbReference type="NCBI Taxonomy" id="2755281"/>
    <lineage>
        <taxon>Eukaryota</taxon>
        <taxon>Metazoa</taxon>
        <taxon>Ecdysozoa</taxon>
        <taxon>Arthropoda</taxon>
        <taxon>Hexapoda</taxon>
        <taxon>Insecta</taxon>
        <taxon>Pterygota</taxon>
        <taxon>Neoptera</taxon>
        <taxon>Endopterygota</taxon>
        <taxon>Coleoptera</taxon>
        <taxon>Polyphaga</taxon>
        <taxon>Cucujiformia</taxon>
        <taxon>Tenebrionidae</taxon>
        <taxon>Zophobas</taxon>
    </lineage>
</organism>
<feature type="active site" description="Charge relay system" evidence="3">
    <location>
        <position position="392"/>
    </location>
</feature>
<accession>A0AA38IL48</accession>
<dbReference type="Proteomes" id="UP001168821">
    <property type="component" value="Unassembled WGS sequence"/>
</dbReference>
<dbReference type="AlphaFoldDB" id="A0AA38IL48"/>
<dbReference type="SUPFAM" id="SSF53474">
    <property type="entry name" value="alpha/beta-Hydrolases"/>
    <property type="match status" value="1"/>
</dbReference>
<feature type="active site" description="Charge relay system" evidence="3">
    <location>
        <position position="361"/>
    </location>
</feature>
<dbReference type="Gene3D" id="3.40.50.1820">
    <property type="entry name" value="alpha/beta hydrolase"/>
    <property type="match status" value="1"/>
</dbReference>
<feature type="active site" description="Nucleophile" evidence="3">
    <location>
        <position position="187"/>
    </location>
</feature>
<keyword evidence="7" id="KW-1185">Reference proteome</keyword>
<comment type="caution">
    <text evidence="6">The sequence shown here is derived from an EMBL/GenBank/DDBJ whole genome shotgun (WGS) entry which is preliminary data.</text>
</comment>
<keyword evidence="2" id="KW-0443">Lipid metabolism</keyword>
<dbReference type="InterPro" id="IPR006693">
    <property type="entry name" value="AB_hydrolase_lipase"/>
</dbReference>
<evidence type="ECO:0000259" key="5">
    <source>
        <dbReference type="Pfam" id="PF04083"/>
    </source>
</evidence>
<evidence type="ECO:0000313" key="6">
    <source>
        <dbReference type="EMBL" id="KAJ3657655.1"/>
    </source>
</evidence>
<reference evidence="6" key="1">
    <citation type="journal article" date="2023" name="G3 (Bethesda)">
        <title>Whole genome assemblies of Zophobas morio and Tenebrio molitor.</title>
        <authorList>
            <person name="Kaur S."/>
            <person name="Stinson S.A."/>
            <person name="diCenzo G.C."/>
        </authorList>
    </citation>
    <scope>NUCLEOTIDE SEQUENCE</scope>
    <source>
        <strain evidence="6">QUZm001</strain>
    </source>
</reference>
<dbReference type="EMBL" id="JALNTZ010000003">
    <property type="protein sequence ID" value="KAJ3657655.1"/>
    <property type="molecule type" value="Genomic_DNA"/>
</dbReference>
<proteinExistence type="inferred from homology"/>
<evidence type="ECO:0000256" key="4">
    <source>
        <dbReference type="SAM" id="SignalP"/>
    </source>
</evidence>
<dbReference type="GO" id="GO:0016788">
    <property type="term" value="F:hydrolase activity, acting on ester bonds"/>
    <property type="evidence" value="ECO:0007669"/>
    <property type="project" value="InterPro"/>
</dbReference>